<name>A0A6I9QVR2_ELAGV</name>
<dbReference type="AlphaFoldDB" id="A0A6I9QVR2"/>
<dbReference type="InterPro" id="IPR025064">
    <property type="entry name" value="DUF4005"/>
</dbReference>
<sequence>MGRSPGRWIKTVLFGKKSSRSHASKGRDALKKAVNDKENIGGKGPSAQVVNSPVISQSVLVNAKANDIISEPEKGTPDRMVVGAVPSSMVQDADDQGTMGPDVSKDSEKVQEEQAATKVQAAFRGYLSRRAFHALKGIIRLQALVRGHLVRRQAVVTLRSLQGIVRLQALIRGRRVRLSGIGLEVNTKCYQGKNVDAKQLKTWNEKLSINAFVRKLLSTSPVTKPMQIKYGDGEPNSVLIWMERWTSYRIWKPLPQPKKAVDLKTQARRGVSAMESESGRSKRRLHRNSAGNADSGPANVTTESGKSKRNLRKVPISPADSAQESPQTELEKAKRNLRKVSNLTTEASNRVDIENEIPPRSLKVSSSPSDVMQQSIEDSADKVETDTAVTIENKPDVETARLVASDGPMNTLPDDCPTLELNPSQNICKEDNLSAVYGDLSMKDEQLCDGSQKSSKRRASFSSKSEHHAENGLQNSPKLPSYMQTTESAKAKLRGQVSPRFGSDSAEKNSATRRHSLPSSMNGKQSSQSPRTQKLIQASGKGVFRNDRSLTSSGDGKAIQVDWRR</sequence>
<dbReference type="RefSeq" id="XP_010915093.1">
    <property type="nucleotide sequence ID" value="XM_010916791.3"/>
</dbReference>
<protein>
    <submittedName>
        <fullName evidence="7 8">protein IQ-DOMAIN 31 isoform X1</fullName>
    </submittedName>
</protein>
<dbReference type="InterPro" id="IPR000048">
    <property type="entry name" value="IQ_motif_EF-hand-BS"/>
</dbReference>
<dbReference type="KEGG" id="egu:105040312"/>
<dbReference type="Pfam" id="PF00612">
    <property type="entry name" value="IQ"/>
    <property type="match status" value="2"/>
</dbReference>
<evidence type="ECO:0000313" key="10">
    <source>
        <dbReference type="RefSeq" id="XP_010915095.1"/>
    </source>
</evidence>
<dbReference type="RefSeq" id="XP_010915092.1">
    <property type="nucleotide sequence ID" value="XM_010916790.2"/>
</dbReference>
<dbReference type="GeneID" id="105040312"/>
<feature type="region of interest" description="Disordered" evidence="4">
    <location>
        <begin position="261"/>
        <end position="383"/>
    </location>
</feature>
<dbReference type="PANTHER" id="PTHR32295">
    <property type="entry name" value="IQ-DOMAIN 5-RELATED"/>
    <property type="match status" value="1"/>
</dbReference>
<comment type="similarity">
    <text evidence="2">Belongs to the IQD family.</text>
</comment>
<evidence type="ECO:0000313" key="7">
    <source>
        <dbReference type="RefSeq" id="XP_010915092.1"/>
    </source>
</evidence>
<dbReference type="SMART" id="SM00015">
    <property type="entry name" value="IQ"/>
    <property type="match status" value="2"/>
</dbReference>
<dbReference type="Gene3D" id="1.20.5.190">
    <property type="match status" value="1"/>
</dbReference>
<organism evidence="6 10">
    <name type="scientific">Elaeis guineensis var. tenera</name>
    <name type="common">Oil palm</name>
    <dbReference type="NCBI Taxonomy" id="51953"/>
    <lineage>
        <taxon>Eukaryota</taxon>
        <taxon>Viridiplantae</taxon>
        <taxon>Streptophyta</taxon>
        <taxon>Embryophyta</taxon>
        <taxon>Tracheophyta</taxon>
        <taxon>Spermatophyta</taxon>
        <taxon>Magnoliopsida</taxon>
        <taxon>Liliopsida</taxon>
        <taxon>Arecaceae</taxon>
        <taxon>Arecoideae</taxon>
        <taxon>Cocoseae</taxon>
        <taxon>Elaeidinae</taxon>
        <taxon>Elaeis</taxon>
    </lineage>
</organism>
<evidence type="ECO:0000256" key="3">
    <source>
        <dbReference type="ARBA" id="ARBA00024378"/>
    </source>
</evidence>
<gene>
    <name evidence="7 8 9 10" type="primary">LOC105040312</name>
</gene>
<dbReference type="RefSeq" id="XP_010915095.1">
    <property type="nucleotide sequence ID" value="XM_010916793.3"/>
</dbReference>
<dbReference type="OrthoDB" id="1905649at2759"/>
<evidence type="ECO:0000313" key="9">
    <source>
        <dbReference type="RefSeq" id="XP_010915094.1"/>
    </source>
</evidence>
<accession>A0A6I9QVR2</accession>
<keyword evidence="1" id="KW-0112">Calmodulin-binding</keyword>
<keyword evidence="6" id="KW-1185">Reference proteome</keyword>
<dbReference type="Pfam" id="PF13178">
    <property type="entry name" value="DUF4005"/>
    <property type="match status" value="1"/>
</dbReference>
<feature type="compositionally biased region" description="Polar residues" evidence="4">
    <location>
        <begin position="472"/>
        <end position="488"/>
    </location>
</feature>
<feature type="domain" description="DUF4005" evidence="5">
    <location>
        <begin position="459"/>
        <end position="545"/>
    </location>
</feature>
<dbReference type="RefSeq" id="XP_010915094.1">
    <property type="nucleotide sequence ID" value="XM_010916792.3"/>
</dbReference>
<feature type="compositionally biased region" description="Polar residues" evidence="4">
    <location>
        <begin position="517"/>
        <end position="536"/>
    </location>
</feature>
<dbReference type="GO" id="GO:0005516">
    <property type="term" value="F:calmodulin binding"/>
    <property type="evidence" value="ECO:0007669"/>
    <property type="project" value="UniProtKB-KW"/>
</dbReference>
<evidence type="ECO:0000256" key="2">
    <source>
        <dbReference type="ARBA" id="ARBA00024341"/>
    </source>
</evidence>
<dbReference type="CDD" id="cd23767">
    <property type="entry name" value="IQCD"/>
    <property type="match status" value="1"/>
</dbReference>
<dbReference type="PROSITE" id="PS50096">
    <property type="entry name" value="IQ"/>
    <property type="match status" value="2"/>
</dbReference>
<feature type="region of interest" description="Disordered" evidence="4">
    <location>
        <begin position="447"/>
        <end position="565"/>
    </location>
</feature>
<evidence type="ECO:0000256" key="4">
    <source>
        <dbReference type="SAM" id="MobiDB-lite"/>
    </source>
</evidence>
<dbReference type="PANTHER" id="PTHR32295:SF281">
    <property type="entry name" value="PROTEIN IQ-DOMAIN 31"/>
    <property type="match status" value="1"/>
</dbReference>
<evidence type="ECO:0000256" key="1">
    <source>
        <dbReference type="ARBA" id="ARBA00022860"/>
    </source>
</evidence>
<evidence type="ECO:0000313" key="6">
    <source>
        <dbReference type="Proteomes" id="UP000504607"/>
    </source>
</evidence>
<proteinExistence type="inferred from homology"/>
<comment type="subunit">
    <text evidence="3">Binds to multiple calmodulin (CaM) in the presence of Ca(2+) and CaM-like proteins.</text>
</comment>
<dbReference type="Proteomes" id="UP000504607">
    <property type="component" value="Chromosome 3"/>
</dbReference>
<reference evidence="7 8" key="1">
    <citation type="submission" date="2025-04" db="UniProtKB">
        <authorList>
            <consortium name="RefSeq"/>
        </authorList>
    </citation>
    <scope>IDENTIFICATION</scope>
</reference>
<evidence type="ECO:0000259" key="5">
    <source>
        <dbReference type="Pfam" id="PF13178"/>
    </source>
</evidence>
<feature type="compositionally biased region" description="Polar residues" evidence="4">
    <location>
        <begin position="363"/>
        <end position="377"/>
    </location>
</feature>
<evidence type="ECO:0000313" key="8">
    <source>
        <dbReference type="RefSeq" id="XP_010915093.1"/>
    </source>
</evidence>
<feature type="compositionally biased region" description="Polar residues" evidence="4">
    <location>
        <begin position="339"/>
        <end position="348"/>
    </location>
</feature>